<proteinExistence type="predicted"/>
<feature type="region of interest" description="Disordered" evidence="1">
    <location>
        <begin position="1"/>
        <end position="56"/>
    </location>
</feature>
<dbReference type="Proteomes" id="UP001614264">
    <property type="component" value="Unassembled WGS sequence"/>
</dbReference>
<keyword evidence="2" id="KW-1133">Transmembrane helix</keyword>
<evidence type="ECO:0000313" key="4">
    <source>
        <dbReference type="Proteomes" id="UP001614264"/>
    </source>
</evidence>
<keyword evidence="4" id="KW-1185">Reference proteome</keyword>
<dbReference type="RefSeq" id="WP_212729977.1">
    <property type="nucleotide sequence ID" value="NZ_JBITPR010000026.1"/>
</dbReference>
<keyword evidence="2" id="KW-0472">Membrane</keyword>
<comment type="caution">
    <text evidence="3">The sequence shown here is derived from an EMBL/GenBank/DDBJ whole genome shotgun (WGS) entry which is preliminary data.</text>
</comment>
<gene>
    <name evidence="3" type="ORF">AB4829_08535</name>
</gene>
<name>A0ABW8B839_9ACTN</name>
<accession>A0ABW8B839</accession>
<evidence type="ECO:0000256" key="1">
    <source>
        <dbReference type="SAM" id="MobiDB-lite"/>
    </source>
</evidence>
<feature type="compositionally biased region" description="Low complexity" evidence="1">
    <location>
        <begin position="14"/>
        <end position="43"/>
    </location>
</feature>
<keyword evidence="2" id="KW-0812">Transmembrane</keyword>
<evidence type="ECO:0000313" key="3">
    <source>
        <dbReference type="EMBL" id="MFI7870642.1"/>
    </source>
</evidence>
<evidence type="ECO:0000256" key="2">
    <source>
        <dbReference type="SAM" id="Phobius"/>
    </source>
</evidence>
<reference evidence="3 4" key="1">
    <citation type="submission" date="2024-07" db="EMBL/GenBank/DDBJ databases">
        <title>Whole genome sequencing of Prodigiosin pigment-producing Streptomyces salinarius isolated from rhizosphere soil of Arachis hypogaea.</title>
        <authorList>
            <person name="Vidhya A."/>
            <person name="Ramya S."/>
        </authorList>
    </citation>
    <scope>NUCLEOTIDE SEQUENCE [LARGE SCALE GENOMIC DNA]</scope>
    <source>
        <strain evidence="3 4">VRMG2420</strain>
    </source>
</reference>
<protein>
    <submittedName>
        <fullName evidence="3">Uncharacterized protein</fullName>
    </submittedName>
</protein>
<feature type="transmembrane region" description="Helical" evidence="2">
    <location>
        <begin position="60"/>
        <end position="80"/>
    </location>
</feature>
<sequence length="293" mass="30263">MTHDDQGPSHGHIPQGQQPPYGQPQPYGQQPEQYGPYGPSAAPAPWPAEQHRRRGRGRPAVLAATGVVLAAAVAGGALMYTGGDDAPAASPAAPGASATVTPAAVPSVTGSLPSDAPSALASLLARPVVRPEQAFPESAVRLADGSRYERVDLATTTDCARGMSQDLAALAEQGEGCSRLTTALFTDAERRSQVSVTVASFVRAEDAGAVFGMASMDPVTYQTVSLDPPPGAGLPTVPPGSPGVFRRLMTVRSVVFANGQWGDGSETGEADLTRQTEDLLQYVNDNVVAYEEG</sequence>
<dbReference type="EMBL" id="JBITPR010000026">
    <property type="protein sequence ID" value="MFI7870642.1"/>
    <property type="molecule type" value="Genomic_DNA"/>
</dbReference>
<organism evidence="3 4">
    <name type="scientific">Streptomyces salinarius</name>
    <dbReference type="NCBI Taxonomy" id="2762598"/>
    <lineage>
        <taxon>Bacteria</taxon>
        <taxon>Bacillati</taxon>
        <taxon>Actinomycetota</taxon>
        <taxon>Actinomycetes</taxon>
        <taxon>Kitasatosporales</taxon>
        <taxon>Streptomycetaceae</taxon>
        <taxon>Streptomyces</taxon>
    </lineage>
</organism>